<dbReference type="EMBL" id="JARKIF010000014">
    <property type="protein sequence ID" value="KAJ7623743.1"/>
    <property type="molecule type" value="Genomic_DNA"/>
</dbReference>
<reference evidence="2" key="1">
    <citation type="submission" date="2023-03" db="EMBL/GenBank/DDBJ databases">
        <title>Massive genome expansion in bonnet fungi (Mycena s.s.) driven by repeated elements and novel gene families across ecological guilds.</title>
        <authorList>
            <consortium name="Lawrence Berkeley National Laboratory"/>
            <person name="Harder C.B."/>
            <person name="Miyauchi S."/>
            <person name="Viragh M."/>
            <person name="Kuo A."/>
            <person name="Thoen E."/>
            <person name="Andreopoulos B."/>
            <person name="Lu D."/>
            <person name="Skrede I."/>
            <person name="Drula E."/>
            <person name="Henrissat B."/>
            <person name="Morin E."/>
            <person name="Kohler A."/>
            <person name="Barry K."/>
            <person name="LaButti K."/>
            <person name="Morin E."/>
            <person name="Salamov A."/>
            <person name="Lipzen A."/>
            <person name="Mereny Z."/>
            <person name="Hegedus B."/>
            <person name="Baldrian P."/>
            <person name="Stursova M."/>
            <person name="Weitz H."/>
            <person name="Taylor A."/>
            <person name="Grigoriev I.V."/>
            <person name="Nagy L.G."/>
            <person name="Martin F."/>
            <person name="Kauserud H."/>
        </authorList>
    </citation>
    <scope>NUCLEOTIDE SEQUENCE</scope>
    <source>
        <strain evidence="2">9284</strain>
    </source>
</reference>
<comment type="caution">
    <text evidence="2">The sequence shown here is derived from an EMBL/GenBank/DDBJ whole genome shotgun (WGS) entry which is preliminary data.</text>
</comment>
<name>A0AAD7BL49_9AGAR</name>
<dbReference type="Proteomes" id="UP001221142">
    <property type="component" value="Unassembled WGS sequence"/>
</dbReference>
<organism evidence="2 3">
    <name type="scientific">Roridomyces roridus</name>
    <dbReference type="NCBI Taxonomy" id="1738132"/>
    <lineage>
        <taxon>Eukaryota</taxon>
        <taxon>Fungi</taxon>
        <taxon>Dikarya</taxon>
        <taxon>Basidiomycota</taxon>
        <taxon>Agaricomycotina</taxon>
        <taxon>Agaricomycetes</taxon>
        <taxon>Agaricomycetidae</taxon>
        <taxon>Agaricales</taxon>
        <taxon>Marasmiineae</taxon>
        <taxon>Mycenaceae</taxon>
        <taxon>Roridomyces</taxon>
    </lineage>
</organism>
<feature type="compositionally biased region" description="Low complexity" evidence="1">
    <location>
        <begin position="256"/>
        <end position="273"/>
    </location>
</feature>
<evidence type="ECO:0000313" key="3">
    <source>
        <dbReference type="Proteomes" id="UP001221142"/>
    </source>
</evidence>
<feature type="region of interest" description="Disordered" evidence="1">
    <location>
        <begin position="684"/>
        <end position="721"/>
    </location>
</feature>
<accession>A0AAD7BL49</accession>
<sequence length="749" mass="81502">MPFLVPIPRSRPRAVRAATHQTRPLAHPSVAPYIHQAEKFERESVRPVVLKTAEITGPYAAAAKHTVWDRVLVPQYKARVVPLYKQHVIPLYEKHILPRFNAYIAPHFRQASPYIKHTSRRLQQGGVLLHFAYTDYVAPASQIVYSFSKPWVVKGYRVARPHALALAAHGKALALLTADKAGEARRTYVDPHVVRIWDKVLELSGVEPRVITPVVVVPEASSAGTGLAEEPTQVAESTTEAVEATVTPVETPVAAATPSAEEEVSAVASETATPSSAPMQSVVEAPQLSSAASIAVESAHGRESPVVEEILSKATESASEVPTSSAETTTVAPVESQAAVVDVESETQTEEAASAASVVIQSAHGVKSPVVEEIKASAIPTTEPETDSSYDDFLADMGIEEEEAAPPPVESPSDDYDDFFSEFVDDEDSVPDAPPAAETPYKLTDEDKARITAEKRVNLMGRLADSQAAMEALVKEKTKELRKMLVAKRKKGVAVLSDKQTDVGGAVGKLKAEGDKYLKGLEVYLVKGSDKGTKGEETMGKWEKVVKKVEERLQESIMATQAKIREFHAKQKEEEGEEGMAIIQEVQDACAQEQGSIGLELSWLADVTYHDWQRYHDIARVGETFHKDASAIQAGTHAHPPVDPFVVKVGEVQTELANLVGALNELLQGFKKRGTETFLDVEEETEIETEPEEPEPEVSILPIDPVDPPSTEPEPEEEVLDPAQVIIGKSKEQVLEALKQAEVPVHEEL</sequence>
<feature type="compositionally biased region" description="Acidic residues" evidence="1">
    <location>
        <begin position="684"/>
        <end position="696"/>
    </location>
</feature>
<evidence type="ECO:0000313" key="2">
    <source>
        <dbReference type="EMBL" id="KAJ7623743.1"/>
    </source>
</evidence>
<feature type="region of interest" description="Disordered" evidence="1">
    <location>
        <begin position="256"/>
        <end position="279"/>
    </location>
</feature>
<proteinExistence type="predicted"/>
<dbReference type="AlphaFoldDB" id="A0AAD7BL49"/>
<gene>
    <name evidence="2" type="ORF">FB45DRAFT_114145</name>
</gene>
<keyword evidence="3" id="KW-1185">Reference proteome</keyword>
<protein>
    <submittedName>
        <fullName evidence="2">Uncharacterized protein</fullName>
    </submittedName>
</protein>
<evidence type="ECO:0000256" key="1">
    <source>
        <dbReference type="SAM" id="MobiDB-lite"/>
    </source>
</evidence>